<dbReference type="Proteomes" id="UP001157125">
    <property type="component" value="Unassembled WGS sequence"/>
</dbReference>
<accession>A0ABQ6IB65</accession>
<keyword evidence="3" id="KW-1185">Reference proteome</keyword>
<comment type="caution">
    <text evidence="2">The sequence shown here is derived from an EMBL/GenBank/DDBJ whole genome shotgun (WGS) entry which is preliminary data.</text>
</comment>
<feature type="region of interest" description="Disordered" evidence="1">
    <location>
        <begin position="1"/>
        <end position="80"/>
    </location>
</feature>
<gene>
    <name evidence="2" type="ORF">GCM10025876_06900</name>
</gene>
<proteinExistence type="predicted"/>
<dbReference type="EMBL" id="BSUN01000001">
    <property type="protein sequence ID" value="GMA34486.1"/>
    <property type="molecule type" value="Genomic_DNA"/>
</dbReference>
<protein>
    <submittedName>
        <fullName evidence="2">Uncharacterized protein</fullName>
    </submittedName>
</protein>
<evidence type="ECO:0000256" key="1">
    <source>
        <dbReference type="SAM" id="MobiDB-lite"/>
    </source>
</evidence>
<feature type="region of interest" description="Disordered" evidence="1">
    <location>
        <begin position="137"/>
        <end position="158"/>
    </location>
</feature>
<sequence length="158" mass="17015">MVLSSLDAKDVNRLDHVREDPESHRTARDEQRHRGGHEPERVTLFAPRHPGGDEGEELVQPDGTGQDDAGEQGDPEPKVERARHGVVVEAGIARLGDREDGLAQHVEDRVGKGVAHEPGDHERHRRTHSAVAGFPQVVGKRHGGTCGGGGGHEVARSS</sequence>
<name>A0ABQ6IB65_9MICO</name>
<evidence type="ECO:0000313" key="2">
    <source>
        <dbReference type="EMBL" id="GMA34486.1"/>
    </source>
</evidence>
<reference evidence="3" key="1">
    <citation type="journal article" date="2019" name="Int. J. Syst. Evol. Microbiol.">
        <title>The Global Catalogue of Microorganisms (GCM) 10K type strain sequencing project: providing services to taxonomists for standard genome sequencing and annotation.</title>
        <authorList>
            <consortium name="The Broad Institute Genomics Platform"/>
            <consortium name="The Broad Institute Genome Sequencing Center for Infectious Disease"/>
            <person name="Wu L."/>
            <person name="Ma J."/>
        </authorList>
    </citation>
    <scope>NUCLEOTIDE SEQUENCE [LARGE SCALE GENOMIC DNA]</scope>
    <source>
        <strain evidence="3">NBRC 112299</strain>
    </source>
</reference>
<organism evidence="2 3">
    <name type="scientific">Demequina litorisediminis</name>
    <dbReference type="NCBI Taxonomy" id="1849022"/>
    <lineage>
        <taxon>Bacteria</taxon>
        <taxon>Bacillati</taxon>
        <taxon>Actinomycetota</taxon>
        <taxon>Actinomycetes</taxon>
        <taxon>Micrococcales</taxon>
        <taxon>Demequinaceae</taxon>
        <taxon>Demequina</taxon>
    </lineage>
</organism>
<evidence type="ECO:0000313" key="3">
    <source>
        <dbReference type="Proteomes" id="UP001157125"/>
    </source>
</evidence>
<feature type="compositionally biased region" description="Basic and acidic residues" evidence="1">
    <location>
        <begin position="7"/>
        <end position="41"/>
    </location>
</feature>